<keyword evidence="6 13" id="KW-0347">Helicase</keyword>
<evidence type="ECO:0000256" key="6">
    <source>
        <dbReference type="ARBA" id="ARBA00022806"/>
    </source>
</evidence>
<dbReference type="EMBL" id="JAHCDA010000001">
    <property type="protein sequence ID" value="MBS7810520.1"/>
    <property type="molecule type" value="Genomic_DNA"/>
</dbReference>
<sequence length="503" mass="54518">MNFPAHSIVSPLRLPPANLEAEQALLGGLLANNKAYDRLGGQLEARHFADEVHGKIFEVIRLRIESGRLADAVTVSQDFEGNHELDDAGGPAYVRRLLGSMVSIIGVGEYAREIRELWLRREIIDKCAAAAEAAFSNDPQLSAPAILSGLDSDLADLSRDGSGGGEARDSATVAREVMENFDAAAARKGGLAGITTGYAGFDRMTGGMMGGQLILCGARPAMGKTALSLGIATRSAAAGSRIFYASAEMLAKQVLARAVASASGQPITAALRAGCEDEQGNWQPLARSGNEARALAMAARRIGALPIHWDDSSRQTAASIRQKARLMKRRVGLDAIVVDYLGRMQPSQRASGFKNRTIEIGELARDLKYLAMELEVPVFLLSQLSRGVETRDSKRPTLSDLRDSGEIEQEADIVTFLYREHYYLLQDKPERKAKEGAEAWNERLDAWGRAVEAAEGKAELIIAKQRQGPVGPVRLRFDGPSTWFFNDQPRDEAREPAIPGLPE</sequence>
<evidence type="ECO:0000256" key="2">
    <source>
        <dbReference type="ARBA" id="ARBA00022515"/>
    </source>
</evidence>
<reference evidence="13 14" key="1">
    <citation type="submission" date="2021-05" db="EMBL/GenBank/DDBJ databases">
        <title>Roseococcus sp. XZZS9, whole genome shotgun sequencing project.</title>
        <authorList>
            <person name="Zhao G."/>
            <person name="Shen L."/>
        </authorList>
    </citation>
    <scope>NUCLEOTIDE SEQUENCE [LARGE SCALE GENOMIC DNA]</scope>
    <source>
        <strain evidence="13 14">XZZS9</strain>
    </source>
</reference>
<evidence type="ECO:0000259" key="12">
    <source>
        <dbReference type="PROSITE" id="PS51199"/>
    </source>
</evidence>
<evidence type="ECO:0000256" key="1">
    <source>
        <dbReference type="ARBA" id="ARBA00008428"/>
    </source>
</evidence>
<comment type="similarity">
    <text evidence="1">Belongs to the helicase family. DnaB subfamily.</text>
</comment>
<dbReference type="SUPFAM" id="SSF52540">
    <property type="entry name" value="P-loop containing nucleoside triphosphate hydrolases"/>
    <property type="match status" value="1"/>
</dbReference>
<comment type="catalytic activity">
    <reaction evidence="11">
        <text>ATP + H2O = ADP + phosphate + H(+)</text>
        <dbReference type="Rhea" id="RHEA:13065"/>
        <dbReference type="ChEBI" id="CHEBI:15377"/>
        <dbReference type="ChEBI" id="CHEBI:15378"/>
        <dbReference type="ChEBI" id="CHEBI:30616"/>
        <dbReference type="ChEBI" id="CHEBI:43474"/>
        <dbReference type="ChEBI" id="CHEBI:456216"/>
        <dbReference type="EC" id="5.6.2.3"/>
    </reaction>
</comment>
<dbReference type="PANTHER" id="PTHR30153">
    <property type="entry name" value="REPLICATIVE DNA HELICASE DNAB"/>
    <property type="match status" value="1"/>
</dbReference>
<evidence type="ECO:0000313" key="13">
    <source>
        <dbReference type="EMBL" id="MBS7810520.1"/>
    </source>
</evidence>
<keyword evidence="2" id="KW-0639">Primosome</keyword>
<organism evidence="13 14">
    <name type="scientific">Roseococcus pinisoli</name>
    <dbReference type="NCBI Taxonomy" id="2835040"/>
    <lineage>
        <taxon>Bacteria</taxon>
        <taxon>Pseudomonadati</taxon>
        <taxon>Pseudomonadota</taxon>
        <taxon>Alphaproteobacteria</taxon>
        <taxon>Acetobacterales</taxon>
        <taxon>Roseomonadaceae</taxon>
        <taxon>Roseococcus</taxon>
    </lineage>
</organism>
<keyword evidence="14" id="KW-1185">Reference proteome</keyword>
<dbReference type="InterPro" id="IPR027417">
    <property type="entry name" value="P-loop_NTPase"/>
</dbReference>
<keyword evidence="7" id="KW-0067">ATP-binding</keyword>
<keyword evidence="3" id="KW-0235">DNA replication</keyword>
<dbReference type="Gene3D" id="3.40.50.300">
    <property type="entry name" value="P-loop containing nucleotide triphosphate hydrolases"/>
    <property type="match status" value="1"/>
</dbReference>
<evidence type="ECO:0000313" key="14">
    <source>
        <dbReference type="Proteomes" id="UP000766336"/>
    </source>
</evidence>
<feature type="domain" description="SF4 helicase" evidence="12">
    <location>
        <begin position="187"/>
        <end position="491"/>
    </location>
</feature>
<evidence type="ECO:0000256" key="9">
    <source>
        <dbReference type="ARBA" id="ARBA00023235"/>
    </source>
</evidence>
<dbReference type="PROSITE" id="PS51199">
    <property type="entry name" value="SF4_HELICASE"/>
    <property type="match status" value="1"/>
</dbReference>
<dbReference type="PANTHER" id="PTHR30153:SF2">
    <property type="entry name" value="REPLICATIVE DNA HELICASE"/>
    <property type="match status" value="1"/>
</dbReference>
<dbReference type="InterPro" id="IPR036185">
    <property type="entry name" value="DNA_heli_DnaB-like_N_sf"/>
</dbReference>
<evidence type="ECO:0000256" key="11">
    <source>
        <dbReference type="ARBA" id="ARBA00048954"/>
    </source>
</evidence>
<evidence type="ECO:0000256" key="10">
    <source>
        <dbReference type="ARBA" id="ARBA00044969"/>
    </source>
</evidence>
<comment type="caution">
    <text evidence="13">The sequence shown here is derived from an EMBL/GenBank/DDBJ whole genome shotgun (WGS) entry which is preliminary data.</text>
</comment>
<keyword evidence="5" id="KW-0378">Hydrolase</keyword>
<dbReference type="Proteomes" id="UP000766336">
    <property type="component" value="Unassembled WGS sequence"/>
</dbReference>
<dbReference type="Gene3D" id="1.10.860.10">
    <property type="entry name" value="DNAb Helicase, Chain A"/>
    <property type="match status" value="1"/>
</dbReference>
<keyword evidence="4" id="KW-0547">Nucleotide-binding</keyword>
<dbReference type="SUPFAM" id="SSF48024">
    <property type="entry name" value="N-terminal domain of DnaB helicase"/>
    <property type="match status" value="1"/>
</dbReference>
<dbReference type="Pfam" id="PF00772">
    <property type="entry name" value="DnaB"/>
    <property type="match status" value="1"/>
</dbReference>
<dbReference type="EC" id="5.6.2.3" evidence="10"/>
<gene>
    <name evidence="13" type="ORF">KHU32_06200</name>
</gene>
<evidence type="ECO:0000256" key="3">
    <source>
        <dbReference type="ARBA" id="ARBA00022705"/>
    </source>
</evidence>
<protein>
    <recommendedName>
        <fullName evidence="10">DNA 5'-3' helicase</fullName>
        <ecNumber evidence="10">5.6.2.3</ecNumber>
    </recommendedName>
</protein>
<dbReference type="Pfam" id="PF03796">
    <property type="entry name" value="DnaB_C"/>
    <property type="match status" value="1"/>
</dbReference>
<dbReference type="InterPro" id="IPR007693">
    <property type="entry name" value="DNA_helicase_DnaB-like_N"/>
</dbReference>
<dbReference type="RefSeq" id="WP_213669133.1">
    <property type="nucleotide sequence ID" value="NZ_JAHCDA010000001.1"/>
</dbReference>
<evidence type="ECO:0000256" key="5">
    <source>
        <dbReference type="ARBA" id="ARBA00022801"/>
    </source>
</evidence>
<evidence type="ECO:0000256" key="7">
    <source>
        <dbReference type="ARBA" id="ARBA00022840"/>
    </source>
</evidence>
<dbReference type="InterPro" id="IPR007694">
    <property type="entry name" value="DNA_helicase_DnaB-like_C"/>
</dbReference>
<dbReference type="InterPro" id="IPR016136">
    <property type="entry name" value="DNA_helicase_N/primase_C"/>
</dbReference>
<evidence type="ECO:0000256" key="8">
    <source>
        <dbReference type="ARBA" id="ARBA00023125"/>
    </source>
</evidence>
<name>A0ABS5QA33_9PROT</name>
<keyword evidence="8" id="KW-0238">DNA-binding</keyword>
<evidence type="ECO:0000256" key="4">
    <source>
        <dbReference type="ARBA" id="ARBA00022741"/>
    </source>
</evidence>
<keyword evidence="9" id="KW-0413">Isomerase</keyword>
<accession>A0ABS5QA33</accession>
<proteinExistence type="inferred from homology"/>
<dbReference type="GO" id="GO:0004386">
    <property type="term" value="F:helicase activity"/>
    <property type="evidence" value="ECO:0007669"/>
    <property type="project" value="UniProtKB-KW"/>
</dbReference>